<proteinExistence type="predicted"/>
<keyword evidence="1" id="KW-0732">Signal</keyword>
<dbReference type="RefSeq" id="XP_009223610.1">
    <property type="nucleotide sequence ID" value="XM_009225346.1"/>
</dbReference>
<evidence type="ECO:0000313" key="4">
    <source>
        <dbReference type="Proteomes" id="UP000006039"/>
    </source>
</evidence>
<evidence type="ECO:0000313" key="3">
    <source>
        <dbReference type="EnsemblFungi" id="EJT73666"/>
    </source>
</evidence>
<feature type="signal peptide" evidence="1">
    <location>
        <begin position="1"/>
        <end position="24"/>
    </location>
</feature>
<organism evidence="2">
    <name type="scientific">Gaeumannomyces tritici (strain R3-111a-1)</name>
    <name type="common">Wheat and barley take-all root rot fungus</name>
    <name type="synonym">Gaeumannomyces graminis var. tritici</name>
    <dbReference type="NCBI Taxonomy" id="644352"/>
    <lineage>
        <taxon>Eukaryota</taxon>
        <taxon>Fungi</taxon>
        <taxon>Dikarya</taxon>
        <taxon>Ascomycota</taxon>
        <taxon>Pezizomycotina</taxon>
        <taxon>Sordariomycetes</taxon>
        <taxon>Sordariomycetidae</taxon>
        <taxon>Magnaporthales</taxon>
        <taxon>Magnaporthaceae</taxon>
        <taxon>Gaeumannomyces</taxon>
    </lineage>
</organism>
<sequence>MAPRQFSWVELVLCLAAPNLSTDANPFPHLSIVPSLTTKSTSRKAGLLR</sequence>
<dbReference type="HOGENOM" id="CLU_3143174_0_0_1"/>
<reference evidence="4" key="1">
    <citation type="submission" date="2010-07" db="EMBL/GenBank/DDBJ databases">
        <title>The genome sequence of Gaeumannomyces graminis var. tritici strain R3-111a-1.</title>
        <authorList>
            <consortium name="The Broad Institute Genome Sequencing Platform"/>
            <person name="Ma L.-J."/>
            <person name="Dead R."/>
            <person name="Young S."/>
            <person name="Zeng Q."/>
            <person name="Koehrsen M."/>
            <person name="Alvarado L."/>
            <person name="Berlin A."/>
            <person name="Chapman S.B."/>
            <person name="Chen Z."/>
            <person name="Freedman E."/>
            <person name="Gellesch M."/>
            <person name="Goldberg J."/>
            <person name="Griggs A."/>
            <person name="Gujja S."/>
            <person name="Heilman E.R."/>
            <person name="Heiman D."/>
            <person name="Hepburn T."/>
            <person name="Howarth C."/>
            <person name="Jen D."/>
            <person name="Larson L."/>
            <person name="Mehta T."/>
            <person name="Neiman D."/>
            <person name="Pearson M."/>
            <person name="Roberts A."/>
            <person name="Saif S."/>
            <person name="Shea T."/>
            <person name="Shenoy N."/>
            <person name="Sisk P."/>
            <person name="Stolte C."/>
            <person name="Sykes S."/>
            <person name="Walk T."/>
            <person name="White J."/>
            <person name="Yandava C."/>
            <person name="Haas B."/>
            <person name="Nusbaum C."/>
            <person name="Birren B."/>
        </authorList>
    </citation>
    <scope>NUCLEOTIDE SEQUENCE [LARGE SCALE GENOMIC DNA]</scope>
    <source>
        <strain evidence="4">R3-111a-1</strain>
    </source>
</reference>
<feature type="chain" id="PRO_5015094807" evidence="1">
    <location>
        <begin position="25"/>
        <end position="49"/>
    </location>
</feature>
<dbReference type="VEuPathDB" id="FungiDB:GGTG_07522"/>
<reference evidence="3" key="5">
    <citation type="submission" date="2018-04" db="UniProtKB">
        <authorList>
            <consortium name="EnsemblFungi"/>
        </authorList>
    </citation>
    <scope>IDENTIFICATION</scope>
    <source>
        <strain evidence="3">R3-111a-1</strain>
    </source>
</reference>
<accession>J3P1X4</accession>
<dbReference type="Proteomes" id="UP000006039">
    <property type="component" value="Unassembled WGS sequence"/>
</dbReference>
<gene>
    <name evidence="3" type="primary">20347980</name>
    <name evidence="2" type="ORF">GGTG_07522</name>
</gene>
<reference evidence="3" key="4">
    <citation type="journal article" date="2015" name="G3 (Bethesda)">
        <title>Genome sequences of three phytopathogenic species of the Magnaporthaceae family of fungi.</title>
        <authorList>
            <person name="Okagaki L.H."/>
            <person name="Nunes C.C."/>
            <person name="Sailsbery J."/>
            <person name="Clay B."/>
            <person name="Brown D."/>
            <person name="John T."/>
            <person name="Oh Y."/>
            <person name="Young N."/>
            <person name="Fitzgerald M."/>
            <person name="Haas B.J."/>
            <person name="Zeng Q."/>
            <person name="Young S."/>
            <person name="Adiconis X."/>
            <person name="Fan L."/>
            <person name="Levin J.Z."/>
            <person name="Mitchell T.K."/>
            <person name="Okubara P.A."/>
            <person name="Farman M.L."/>
            <person name="Kohn L.M."/>
            <person name="Birren B."/>
            <person name="Ma L.-J."/>
            <person name="Dean R.A."/>
        </authorList>
    </citation>
    <scope>NUCLEOTIDE SEQUENCE</scope>
    <source>
        <strain evidence="3">R3-111a-1</strain>
    </source>
</reference>
<dbReference type="GeneID" id="20347980"/>
<keyword evidence="4" id="KW-1185">Reference proteome</keyword>
<dbReference type="EMBL" id="GL385398">
    <property type="protein sequence ID" value="EJT73666.1"/>
    <property type="molecule type" value="Genomic_DNA"/>
</dbReference>
<protein>
    <submittedName>
        <fullName evidence="2 3">Uncharacterized protein</fullName>
    </submittedName>
</protein>
<evidence type="ECO:0000313" key="2">
    <source>
        <dbReference type="EMBL" id="EJT73666.1"/>
    </source>
</evidence>
<dbReference type="EnsemblFungi" id="EJT73666">
    <property type="protein sequence ID" value="EJT73666"/>
    <property type="gene ID" value="GGTG_07522"/>
</dbReference>
<evidence type="ECO:0000256" key="1">
    <source>
        <dbReference type="SAM" id="SignalP"/>
    </source>
</evidence>
<dbReference type="AlphaFoldDB" id="J3P1X4"/>
<reference evidence="2" key="3">
    <citation type="submission" date="2010-09" db="EMBL/GenBank/DDBJ databases">
        <title>Annotation of Gaeumannomyces graminis var. tritici R3-111a-1.</title>
        <authorList>
            <consortium name="The Broad Institute Genome Sequencing Platform"/>
            <person name="Ma L.-J."/>
            <person name="Dead R."/>
            <person name="Young S.K."/>
            <person name="Zeng Q."/>
            <person name="Gargeya S."/>
            <person name="Fitzgerald M."/>
            <person name="Haas B."/>
            <person name="Abouelleil A."/>
            <person name="Alvarado L."/>
            <person name="Arachchi H.M."/>
            <person name="Berlin A."/>
            <person name="Brown A."/>
            <person name="Chapman S.B."/>
            <person name="Chen Z."/>
            <person name="Dunbar C."/>
            <person name="Freedman E."/>
            <person name="Gearin G."/>
            <person name="Gellesch M."/>
            <person name="Goldberg J."/>
            <person name="Griggs A."/>
            <person name="Gujja S."/>
            <person name="Heiman D."/>
            <person name="Howarth C."/>
            <person name="Larson L."/>
            <person name="Lui A."/>
            <person name="MacDonald P.J.P."/>
            <person name="Mehta T."/>
            <person name="Montmayeur A."/>
            <person name="Murphy C."/>
            <person name="Neiman D."/>
            <person name="Pearson M."/>
            <person name="Priest M."/>
            <person name="Roberts A."/>
            <person name="Saif S."/>
            <person name="Shea T."/>
            <person name="Shenoy N."/>
            <person name="Sisk P."/>
            <person name="Stolte C."/>
            <person name="Sykes S."/>
            <person name="Yandava C."/>
            <person name="Wortman J."/>
            <person name="Nusbaum C."/>
            <person name="Birren B."/>
        </authorList>
    </citation>
    <scope>NUCLEOTIDE SEQUENCE</scope>
    <source>
        <strain evidence="2">R3-111a-1</strain>
    </source>
</reference>
<name>J3P1X4_GAET3</name>
<reference evidence="2" key="2">
    <citation type="submission" date="2010-07" db="EMBL/GenBank/DDBJ databases">
        <authorList>
            <consortium name="The Broad Institute Genome Sequencing Platform"/>
            <consortium name="Broad Institute Genome Sequencing Center for Infectious Disease"/>
            <person name="Ma L.-J."/>
            <person name="Dead R."/>
            <person name="Young S."/>
            <person name="Zeng Q."/>
            <person name="Koehrsen M."/>
            <person name="Alvarado L."/>
            <person name="Berlin A."/>
            <person name="Chapman S.B."/>
            <person name="Chen Z."/>
            <person name="Freedman E."/>
            <person name="Gellesch M."/>
            <person name="Goldberg J."/>
            <person name="Griggs A."/>
            <person name="Gujja S."/>
            <person name="Heilman E.R."/>
            <person name="Heiman D."/>
            <person name="Hepburn T."/>
            <person name="Howarth C."/>
            <person name="Jen D."/>
            <person name="Larson L."/>
            <person name="Mehta T."/>
            <person name="Neiman D."/>
            <person name="Pearson M."/>
            <person name="Roberts A."/>
            <person name="Saif S."/>
            <person name="Shea T."/>
            <person name="Shenoy N."/>
            <person name="Sisk P."/>
            <person name="Stolte C."/>
            <person name="Sykes S."/>
            <person name="Walk T."/>
            <person name="White J."/>
            <person name="Yandava C."/>
            <person name="Haas B."/>
            <person name="Nusbaum C."/>
            <person name="Birren B."/>
        </authorList>
    </citation>
    <scope>NUCLEOTIDE SEQUENCE</scope>
    <source>
        <strain evidence="2">R3-111a-1</strain>
    </source>
</reference>